<dbReference type="Pfam" id="PF02575">
    <property type="entry name" value="YbaB_DNA_bd"/>
    <property type="match status" value="1"/>
</dbReference>
<evidence type="ECO:0000313" key="2">
    <source>
        <dbReference type="Proteomes" id="UP001501676"/>
    </source>
</evidence>
<gene>
    <name evidence="1" type="ORF">GCM10020369_27240</name>
</gene>
<dbReference type="Proteomes" id="UP001501676">
    <property type="component" value="Unassembled WGS sequence"/>
</dbReference>
<dbReference type="Gene3D" id="3.30.1310.10">
    <property type="entry name" value="Nucleoid-associated protein YbaB-like domain"/>
    <property type="match status" value="1"/>
</dbReference>
<reference evidence="2" key="1">
    <citation type="journal article" date="2019" name="Int. J. Syst. Evol. Microbiol.">
        <title>The Global Catalogue of Microorganisms (GCM) 10K type strain sequencing project: providing services to taxonomists for standard genome sequencing and annotation.</title>
        <authorList>
            <consortium name="The Broad Institute Genomics Platform"/>
            <consortium name="The Broad Institute Genome Sequencing Center for Infectious Disease"/>
            <person name="Wu L."/>
            <person name="Ma J."/>
        </authorList>
    </citation>
    <scope>NUCLEOTIDE SEQUENCE [LARGE SCALE GENOMIC DNA]</scope>
    <source>
        <strain evidence="2">JCM 9458</strain>
    </source>
</reference>
<dbReference type="InterPro" id="IPR004401">
    <property type="entry name" value="YbaB/EbfC"/>
</dbReference>
<evidence type="ECO:0008006" key="3">
    <source>
        <dbReference type="Google" id="ProtNLM"/>
    </source>
</evidence>
<keyword evidence="2" id="KW-1185">Reference proteome</keyword>
<dbReference type="InterPro" id="IPR036894">
    <property type="entry name" value="YbaB-like_sf"/>
</dbReference>
<evidence type="ECO:0000313" key="1">
    <source>
        <dbReference type="EMBL" id="GAA3386880.1"/>
    </source>
</evidence>
<protein>
    <recommendedName>
        <fullName evidence="3">YbaB/EbfC family DNA-binding protein</fullName>
    </recommendedName>
</protein>
<organism evidence="1 2">
    <name type="scientific">Cryptosporangium minutisporangium</name>
    <dbReference type="NCBI Taxonomy" id="113569"/>
    <lineage>
        <taxon>Bacteria</taxon>
        <taxon>Bacillati</taxon>
        <taxon>Actinomycetota</taxon>
        <taxon>Actinomycetes</taxon>
        <taxon>Cryptosporangiales</taxon>
        <taxon>Cryptosporangiaceae</taxon>
        <taxon>Cryptosporangium</taxon>
    </lineage>
</organism>
<sequence length="131" mass="14875">MDPRGLQARADELLEEFHRLRDGVGELQEQLRTIEVVVHSDDRLVTATVGPRGQLVRLDLDPRVYREQNSRELASKITETIQKGAREAADRALEFCRPFLPEDDVRAQLGGDLNTFFTRLDNDVLGGDAFR</sequence>
<accession>A0ABP6SY77</accession>
<proteinExistence type="predicted"/>
<name>A0ABP6SY77_9ACTN</name>
<comment type="caution">
    <text evidence="1">The sequence shown here is derived from an EMBL/GenBank/DDBJ whole genome shotgun (WGS) entry which is preliminary data.</text>
</comment>
<dbReference type="SUPFAM" id="SSF82607">
    <property type="entry name" value="YbaB-like"/>
    <property type="match status" value="1"/>
</dbReference>
<dbReference type="EMBL" id="BAAAYN010000017">
    <property type="protein sequence ID" value="GAA3386880.1"/>
    <property type="molecule type" value="Genomic_DNA"/>
</dbReference>